<name>A0ABP6SAD1_9ACTN</name>
<protein>
    <submittedName>
        <fullName evidence="1">Four-helix bundle copper-binding protein</fullName>
    </submittedName>
</protein>
<reference evidence="2" key="1">
    <citation type="journal article" date="2019" name="Int. J. Syst. Evol. Microbiol.">
        <title>The Global Catalogue of Microorganisms (GCM) 10K type strain sequencing project: providing services to taxonomists for standard genome sequencing and annotation.</title>
        <authorList>
            <consortium name="The Broad Institute Genomics Platform"/>
            <consortium name="The Broad Institute Genome Sequencing Center for Infectious Disease"/>
            <person name="Wu L."/>
            <person name="Ma J."/>
        </authorList>
    </citation>
    <scope>NUCLEOTIDE SEQUENCE [LARGE SCALE GENOMIC DNA]</scope>
    <source>
        <strain evidence="2">JCM 9651</strain>
    </source>
</reference>
<dbReference type="EMBL" id="BAAAYL010000001">
    <property type="protein sequence ID" value="GAA3371942.1"/>
    <property type="molecule type" value="Genomic_DNA"/>
</dbReference>
<keyword evidence="2" id="KW-1185">Reference proteome</keyword>
<dbReference type="CDD" id="cd08026">
    <property type="entry name" value="DUF326"/>
    <property type="match status" value="1"/>
</dbReference>
<evidence type="ECO:0000313" key="2">
    <source>
        <dbReference type="Proteomes" id="UP001499990"/>
    </source>
</evidence>
<dbReference type="InterPro" id="IPR005560">
    <property type="entry name" value="Csp_YhjQ"/>
</dbReference>
<accession>A0ABP6SAD1</accession>
<proteinExistence type="predicted"/>
<evidence type="ECO:0000313" key="1">
    <source>
        <dbReference type="EMBL" id="GAA3371942.1"/>
    </source>
</evidence>
<gene>
    <name evidence="1" type="ORF">GCM10020367_24810</name>
</gene>
<comment type="caution">
    <text evidence="1">The sequence shown here is derived from an EMBL/GenBank/DDBJ whole genome shotgun (WGS) entry which is preliminary data.</text>
</comment>
<sequence length="117" mass="13261">MTQMAGQMTAQMRQCIDACNEAHSVCEQTMVLALQKGGALAQRDMMITMMDCADMCRMCSDMTMRQSEMARGMCQMCAEMCRMCADMCERFDEPFMRACMEACRKCADMCQQMASAR</sequence>
<dbReference type="InterPro" id="IPR044543">
    <property type="entry name" value="YHJQ-like"/>
</dbReference>
<dbReference type="Pfam" id="PF03860">
    <property type="entry name" value="Csp"/>
    <property type="match status" value="1"/>
</dbReference>
<dbReference type="PANTHER" id="PTHR37310:SF1">
    <property type="entry name" value="CYTOPLASMIC PROTEIN"/>
    <property type="match status" value="1"/>
</dbReference>
<dbReference type="Gene3D" id="1.20.1270.360">
    <property type="match status" value="1"/>
</dbReference>
<organism evidence="1 2">
    <name type="scientific">Streptomyces sannanensis</name>
    <dbReference type="NCBI Taxonomy" id="285536"/>
    <lineage>
        <taxon>Bacteria</taxon>
        <taxon>Bacillati</taxon>
        <taxon>Actinomycetota</taxon>
        <taxon>Actinomycetes</taxon>
        <taxon>Kitasatosporales</taxon>
        <taxon>Streptomycetaceae</taxon>
        <taxon>Streptomyces</taxon>
    </lineage>
</organism>
<dbReference type="Proteomes" id="UP001499990">
    <property type="component" value="Unassembled WGS sequence"/>
</dbReference>
<dbReference type="PANTHER" id="PTHR37310">
    <property type="entry name" value="CYTOPLASMIC PROTEIN-RELATED"/>
    <property type="match status" value="1"/>
</dbReference>